<proteinExistence type="inferred from homology"/>
<feature type="domain" description="AMP-dependent synthetase/ligase" evidence="4">
    <location>
        <begin position="13"/>
        <end position="386"/>
    </location>
</feature>
<protein>
    <submittedName>
        <fullName evidence="6">Acyl-CoA synthetase</fullName>
    </submittedName>
</protein>
<keyword evidence="3" id="KW-0472">Membrane</keyword>
<keyword evidence="3" id="KW-1133">Transmembrane helix</keyword>
<dbReference type="SUPFAM" id="SSF56801">
    <property type="entry name" value="Acetyl-CoA synthetase-like"/>
    <property type="match status" value="1"/>
</dbReference>
<evidence type="ECO:0000313" key="6">
    <source>
        <dbReference type="EMBL" id="HBP28014.1"/>
    </source>
</evidence>
<dbReference type="CDD" id="cd04433">
    <property type="entry name" value="AFD_class_I"/>
    <property type="match status" value="1"/>
</dbReference>
<dbReference type="InterPro" id="IPR042099">
    <property type="entry name" value="ANL_N_sf"/>
</dbReference>
<comment type="caution">
    <text evidence="6">The sequence shown here is derived from an EMBL/GenBank/DDBJ whole genome shotgun (WGS) entry which is preliminary data.</text>
</comment>
<keyword evidence="3" id="KW-0812">Transmembrane</keyword>
<dbReference type="GO" id="GO:0031956">
    <property type="term" value="F:medium-chain fatty acid-CoA ligase activity"/>
    <property type="evidence" value="ECO:0007669"/>
    <property type="project" value="TreeGrafter"/>
</dbReference>
<keyword evidence="2" id="KW-0436">Ligase</keyword>
<dbReference type="Gene3D" id="3.40.50.12780">
    <property type="entry name" value="N-terminal domain of ligase-like"/>
    <property type="match status" value="1"/>
</dbReference>
<feature type="domain" description="AMP-binding enzyme C-terminal" evidence="5">
    <location>
        <begin position="438"/>
        <end position="509"/>
    </location>
</feature>
<evidence type="ECO:0000259" key="4">
    <source>
        <dbReference type="Pfam" id="PF00501"/>
    </source>
</evidence>
<dbReference type="InterPro" id="IPR045851">
    <property type="entry name" value="AMP-bd_C_sf"/>
</dbReference>
<feature type="transmembrane region" description="Helical" evidence="3">
    <location>
        <begin position="61"/>
        <end position="85"/>
    </location>
</feature>
<dbReference type="PANTHER" id="PTHR43201:SF5">
    <property type="entry name" value="MEDIUM-CHAIN ACYL-COA LIGASE ACSF2, MITOCHONDRIAL"/>
    <property type="match status" value="1"/>
</dbReference>
<dbReference type="InterPro" id="IPR020845">
    <property type="entry name" value="AMP-binding_CS"/>
</dbReference>
<sequence>MTTQMKTFHQLLDQHLRVRPSSTVLYDVDKAFSLQDLHEEADRVARLLAANGAQPGERLALWLPTCSAWLSVFYACARLGITVIAMNTRFRSREVADLLARGECRWLVLWPEFKGLDFGGILKEVDTGILDTLKGIVAVGDAPRPDWLGAPAWLDYSVEPGQVSLPEPPEGTAPALVYTTSGTTSLPKLVWHDQQTLLGHGCEVARRFDITARDVLLLGAPLCGAFGFSSALGAMFAGAAMVSSPVLDPKECTEQIRQFKVTHTFANNELLNRILDYAQQADGDNPLMTLKLAGFASFAPSLGDFPTRAQSMGMTLVGLYGSSEMQALVASQEADASLAQRQLPGGRLTSRDARVRARDTHSGQVLAHGQLGEIEIKAPSMMRGYLNNPEATHEAIDSDGYFRTGDLGYTLNDQHFIFQARKGDYLRLGGFLVNPQEVQDYIESLDGVKSCQVVGASLQGKAVPVAFVIAHEGSNLSEAEIIALSRHQLAGFKVPKKVVFVTAFPVVQSANSNKIQRGELQKQAQQLLDTQA</sequence>
<evidence type="ECO:0000256" key="2">
    <source>
        <dbReference type="ARBA" id="ARBA00022598"/>
    </source>
</evidence>
<dbReference type="GO" id="GO:0006631">
    <property type="term" value="P:fatty acid metabolic process"/>
    <property type="evidence" value="ECO:0007669"/>
    <property type="project" value="TreeGrafter"/>
</dbReference>
<dbReference type="PROSITE" id="PS00455">
    <property type="entry name" value="AMP_BINDING"/>
    <property type="match status" value="1"/>
</dbReference>
<dbReference type="Proteomes" id="UP000264036">
    <property type="component" value="Unassembled WGS sequence"/>
</dbReference>
<evidence type="ECO:0000259" key="5">
    <source>
        <dbReference type="Pfam" id="PF13193"/>
    </source>
</evidence>
<dbReference type="AlphaFoldDB" id="A0A356LAR5"/>
<dbReference type="InterPro" id="IPR000873">
    <property type="entry name" value="AMP-dep_synth/lig_dom"/>
</dbReference>
<dbReference type="EMBL" id="DOEK01000004">
    <property type="protein sequence ID" value="HBP28014.1"/>
    <property type="molecule type" value="Genomic_DNA"/>
</dbReference>
<evidence type="ECO:0000256" key="1">
    <source>
        <dbReference type="ARBA" id="ARBA00006432"/>
    </source>
</evidence>
<comment type="similarity">
    <text evidence="1">Belongs to the ATP-dependent AMP-binding enzyme family.</text>
</comment>
<dbReference type="Pfam" id="PF00501">
    <property type="entry name" value="AMP-binding"/>
    <property type="match status" value="1"/>
</dbReference>
<gene>
    <name evidence="6" type="ORF">DD666_01190</name>
</gene>
<evidence type="ECO:0000256" key="3">
    <source>
        <dbReference type="SAM" id="Phobius"/>
    </source>
</evidence>
<feature type="transmembrane region" description="Helical" evidence="3">
    <location>
        <begin position="215"/>
        <end position="242"/>
    </location>
</feature>
<dbReference type="Pfam" id="PF13193">
    <property type="entry name" value="AMP-binding_C"/>
    <property type="match status" value="1"/>
</dbReference>
<evidence type="ECO:0000313" key="7">
    <source>
        <dbReference type="Proteomes" id="UP000264036"/>
    </source>
</evidence>
<reference evidence="6 7" key="1">
    <citation type="journal article" date="2018" name="Nat. Biotechnol.">
        <title>A standardized bacterial taxonomy based on genome phylogeny substantially revises the tree of life.</title>
        <authorList>
            <person name="Parks D.H."/>
            <person name="Chuvochina M."/>
            <person name="Waite D.W."/>
            <person name="Rinke C."/>
            <person name="Skarshewski A."/>
            <person name="Chaumeil P.A."/>
            <person name="Hugenholtz P."/>
        </authorList>
    </citation>
    <scope>NUCLEOTIDE SEQUENCE [LARGE SCALE GENOMIC DNA]</scope>
    <source>
        <strain evidence="6">UBA10707</strain>
    </source>
</reference>
<dbReference type="Gene3D" id="3.30.300.30">
    <property type="match status" value="1"/>
</dbReference>
<dbReference type="PANTHER" id="PTHR43201">
    <property type="entry name" value="ACYL-COA SYNTHETASE"/>
    <property type="match status" value="1"/>
</dbReference>
<dbReference type="InterPro" id="IPR025110">
    <property type="entry name" value="AMP-bd_C"/>
</dbReference>
<organism evidence="6 7">
    <name type="scientific">Advenella kashmirensis</name>
    <dbReference type="NCBI Taxonomy" id="310575"/>
    <lineage>
        <taxon>Bacteria</taxon>
        <taxon>Pseudomonadati</taxon>
        <taxon>Pseudomonadota</taxon>
        <taxon>Betaproteobacteria</taxon>
        <taxon>Burkholderiales</taxon>
        <taxon>Alcaligenaceae</taxon>
    </lineage>
</organism>
<accession>A0A356LAR5</accession>
<name>A0A356LAR5_9BURK</name>